<evidence type="ECO:0000313" key="2">
    <source>
        <dbReference type="EMBL" id="KYK60447.1"/>
    </source>
</evidence>
<dbReference type="EMBL" id="LAYC01000001">
    <property type="protein sequence ID" value="KYK60447.1"/>
    <property type="molecule type" value="Genomic_DNA"/>
</dbReference>
<comment type="caution">
    <text evidence="2">The sequence shown here is derived from an EMBL/GenBank/DDBJ whole genome shotgun (WGS) entry which is preliminary data.</text>
</comment>
<reference evidence="2 3" key="1">
    <citation type="journal article" date="2016" name="Sci. Rep.">
        <title>Insights into Adaptations to a Near-Obligate Nematode Endoparasitic Lifestyle from the Finished Genome of Drechmeria coniospora.</title>
        <authorList>
            <person name="Zhang L."/>
            <person name="Zhou Z."/>
            <person name="Guo Q."/>
            <person name="Fokkens L."/>
            <person name="Miskei M."/>
            <person name="Pocsi I."/>
            <person name="Zhang W."/>
            <person name="Chen M."/>
            <person name="Wang L."/>
            <person name="Sun Y."/>
            <person name="Donzelli B.G."/>
            <person name="Gibson D.M."/>
            <person name="Nelson D.R."/>
            <person name="Luo J.G."/>
            <person name="Rep M."/>
            <person name="Liu H."/>
            <person name="Yang S."/>
            <person name="Wang J."/>
            <person name="Krasnoff S.B."/>
            <person name="Xu Y."/>
            <person name="Molnar I."/>
            <person name="Lin M."/>
        </authorList>
    </citation>
    <scope>NUCLEOTIDE SEQUENCE [LARGE SCALE GENOMIC DNA]</scope>
    <source>
        <strain evidence="2 3">ARSEF 6962</strain>
    </source>
</reference>
<dbReference type="AlphaFoldDB" id="A0A151GTM2"/>
<evidence type="ECO:0000256" key="1">
    <source>
        <dbReference type="SAM" id="MobiDB-lite"/>
    </source>
</evidence>
<dbReference type="InParanoid" id="A0A151GTM2"/>
<gene>
    <name evidence="2" type="ORF">DCS_01584</name>
</gene>
<dbReference type="RefSeq" id="XP_040659799.1">
    <property type="nucleotide sequence ID" value="XM_040798916.1"/>
</dbReference>
<feature type="region of interest" description="Disordered" evidence="1">
    <location>
        <begin position="1"/>
        <end position="30"/>
    </location>
</feature>
<evidence type="ECO:0000313" key="3">
    <source>
        <dbReference type="Proteomes" id="UP000076580"/>
    </source>
</evidence>
<feature type="compositionally biased region" description="Basic and acidic residues" evidence="1">
    <location>
        <begin position="101"/>
        <end position="112"/>
    </location>
</feature>
<protein>
    <submittedName>
        <fullName evidence="2">Uncharacterized protein</fullName>
    </submittedName>
</protein>
<dbReference type="GeneID" id="63714227"/>
<feature type="region of interest" description="Disordered" evidence="1">
    <location>
        <begin position="86"/>
        <end position="125"/>
    </location>
</feature>
<organism evidence="2 3">
    <name type="scientific">Drechmeria coniospora</name>
    <name type="common">Nematophagous fungus</name>
    <name type="synonym">Meria coniospora</name>
    <dbReference type="NCBI Taxonomy" id="98403"/>
    <lineage>
        <taxon>Eukaryota</taxon>
        <taxon>Fungi</taxon>
        <taxon>Dikarya</taxon>
        <taxon>Ascomycota</taxon>
        <taxon>Pezizomycotina</taxon>
        <taxon>Sordariomycetes</taxon>
        <taxon>Hypocreomycetidae</taxon>
        <taxon>Hypocreales</taxon>
        <taxon>Ophiocordycipitaceae</taxon>
        <taxon>Drechmeria</taxon>
    </lineage>
</organism>
<dbReference type="Proteomes" id="UP000076580">
    <property type="component" value="Chromosome 01"/>
</dbReference>
<keyword evidence="3" id="KW-1185">Reference proteome</keyword>
<accession>A0A151GTM2</accession>
<proteinExistence type="predicted"/>
<sequence length="125" mass="13401">MPATGDLPRGGSEEDPTPLRGRGEWPDAEAFSPAGHAAVTWWAGWRLLFVRTSVMATDGHGRVRESGRVPTEQWLFMEQQPQHCSIPAGGMAGVRGARISDGAHHGGSRESQHGPGLPGTEHVPY</sequence>
<name>A0A151GTM2_DRECN</name>